<keyword evidence="10" id="KW-0808">Transferase</keyword>
<organism evidence="10 11">
    <name type="scientific">Temperatibacter marinus</name>
    <dbReference type="NCBI Taxonomy" id="1456591"/>
    <lineage>
        <taxon>Bacteria</taxon>
        <taxon>Pseudomonadati</taxon>
        <taxon>Pseudomonadota</taxon>
        <taxon>Alphaproteobacteria</taxon>
        <taxon>Kordiimonadales</taxon>
        <taxon>Temperatibacteraceae</taxon>
        <taxon>Temperatibacter</taxon>
    </lineage>
</organism>
<dbReference type="InterPro" id="IPR002912">
    <property type="entry name" value="ACT_dom"/>
</dbReference>
<dbReference type="InterPro" id="IPR033655">
    <property type="entry name" value="TGS_RelA/SpoT"/>
</dbReference>
<feature type="domain" description="ACT" evidence="7">
    <location>
        <begin position="640"/>
        <end position="712"/>
    </location>
</feature>
<dbReference type="Gene3D" id="3.30.70.260">
    <property type="match status" value="1"/>
</dbReference>
<dbReference type="EMBL" id="CP123872">
    <property type="protein sequence ID" value="WND01977.1"/>
    <property type="molecule type" value="Genomic_DNA"/>
</dbReference>
<dbReference type="Pfam" id="PF02824">
    <property type="entry name" value="TGS"/>
    <property type="match status" value="1"/>
</dbReference>
<dbReference type="InterPro" id="IPR043519">
    <property type="entry name" value="NT_sf"/>
</dbReference>
<dbReference type="SMART" id="SM00471">
    <property type="entry name" value="HDc"/>
    <property type="match status" value="1"/>
</dbReference>
<dbReference type="Gene3D" id="3.30.460.10">
    <property type="entry name" value="Beta Polymerase, domain 2"/>
    <property type="match status" value="1"/>
</dbReference>
<dbReference type="PANTHER" id="PTHR21262:SF36">
    <property type="entry name" value="BIFUNCTIONAL (P)PPGPP SYNTHASE_HYDROLASE SPOT"/>
    <property type="match status" value="1"/>
</dbReference>
<dbReference type="GO" id="GO:0015949">
    <property type="term" value="P:nucleobase-containing small molecule interconversion"/>
    <property type="evidence" value="ECO:0007669"/>
    <property type="project" value="UniProtKB-ARBA"/>
</dbReference>
<dbReference type="GO" id="GO:0015969">
    <property type="term" value="P:guanosine tetraphosphate metabolic process"/>
    <property type="evidence" value="ECO:0007669"/>
    <property type="project" value="InterPro"/>
</dbReference>
<dbReference type="InterPro" id="IPR007685">
    <property type="entry name" value="RelA_SpoT"/>
</dbReference>
<reference evidence="10" key="1">
    <citation type="submission" date="2023-04" db="EMBL/GenBank/DDBJ databases">
        <title>Complete genome sequence of Temperatibacter marinus.</title>
        <authorList>
            <person name="Rong J.-C."/>
            <person name="Yi M.-L."/>
            <person name="Zhao Q."/>
        </authorList>
    </citation>
    <scope>NUCLEOTIDE SEQUENCE</scope>
    <source>
        <strain evidence="10">NBRC 110045</strain>
    </source>
</reference>
<accession>A0AA52EG90</accession>
<evidence type="ECO:0000256" key="6">
    <source>
        <dbReference type="RuleBase" id="RU003847"/>
    </source>
</evidence>
<dbReference type="Pfam" id="PF13291">
    <property type="entry name" value="ACT_4"/>
    <property type="match status" value="1"/>
</dbReference>
<dbReference type="GO" id="GO:0008728">
    <property type="term" value="F:GTP diphosphokinase activity"/>
    <property type="evidence" value="ECO:0007669"/>
    <property type="project" value="UniProtKB-EC"/>
</dbReference>
<dbReference type="FunFam" id="3.30.460.10:FF:000001">
    <property type="entry name" value="GTP pyrophosphokinase RelA"/>
    <property type="match status" value="1"/>
</dbReference>
<dbReference type="InterPro" id="IPR004095">
    <property type="entry name" value="TGS"/>
</dbReference>
<dbReference type="Gene3D" id="1.10.3210.10">
    <property type="entry name" value="Hypothetical protein af1432"/>
    <property type="match status" value="1"/>
</dbReference>
<evidence type="ECO:0000259" key="8">
    <source>
        <dbReference type="PROSITE" id="PS51831"/>
    </source>
</evidence>
<dbReference type="InterPro" id="IPR012676">
    <property type="entry name" value="TGS-like"/>
</dbReference>
<dbReference type="Pfam" id="PF19296">
    <property type="entry name" value="RelA_AH_RIS"/>
    <property type="match status" value="1"/>
</dbReference>
<dbReference type="NCBIfam" id="TIGR00691">
    <property type="entry name" value="spoT_relA"/>
    <property type="match status" value="1"/>
</dbReference>
<dbReference type="PROSITE" id="PS51831">
    <property type="entry name" value="HD"/>
    <property type="match status" value="1"/>
</dbReference>
<comment type="similarity">
    <text evidence="6">Belongs to the relA/spoT family.</text>
</comment>
<dbReference type="InterPro" id="IPR012675">
    <property type="entry name" value="Beta-grasp_dom_sf"/>
</dbReference>
<dbReference type="AlphaFoldDB" id="A0AA52EG90"/>
<dbReference type="CDD" id="cd01668">
    <property type="entry name" value="TGS_RSH"/>
    <property type="match status" value="1"/>
</dbReference>
<dbReference type="CDD" id="cd00077">
    <property type="entry name" value="HDc"/>
    <property type="match status" value="1"/>
</dbReference>
<dbReference type="RefSeq" id="WP_310797812.1">
    <property type="nucleotide sequence ID" value="NZ_CP123872.1"/>
</dbReference>
<sequence length="712" mass="81566">MIRQYELVELVSAYDPNVDEALLNRAYVFAMQAHRNQTRRSGDPYFSHPLEVAEILTTMKLDCDTIATALLHDVVEDTAATIEEIRELFGDKVGELVDGVTKLSTLEMQTKDQKQAENFRKFVLAMSNDIRVLMIKLADRLHNMRTLHYFDDRPDKQERISRETLDIYAPLAERIGMNELSDELQNISFQYIDPEAMKSITTRLDYLVRQSPTLEEDIRKEIEDHMNRNGIMCTVSSRAKRPYSIWRKMEKQNISFEQLADVLAFRVIVDDVEACYKALGYVHMEWPMVPGRFKDYISTPKRNFYRSIHTAVIGPFNRRAEIQIRTEFMHKEAEYGVAAHWAYKQDSDLMEGMNYRWVRELLEILDNASHPQEFLEHTKLDLYQDKVFCFSPKGELVSMPRGATPVDFAYAVHTEIGDHCVGAKVNGRMVPLRYELNNGDQVEIQVSKGQAPSSRWESFVITGKARASIRRHLRNKERKDYMALGRSLIEKACIRGKLDFSEVAMREANKVLNIDTIEEMYTLVGQGTLQEDEILSSAYPGYKRDARKQHLPDVHSEWEKQSESSIQIGGGSELGGSIHFAECCCPVKGDRIVGVRLPKLGVEIHRLNCKALNDYEENSDIWLETNWNEDDEDNAYYLGRLLLSVVNEIGALATIAADVAKRGANLSNVMITDRDPEFVTMVIDVEVKDAKHLTDVTRALRVSAVLSSVDRI</sequence>
<dbReference type="Pfam" id="PF13328">
    <property type="entry name" value="HD_4"/>
    <property type="match status" value="1"/>
</dbReference>
<dbReference type="FunFam" id="1.10.3210.10:FF:000001">
    <property type="entry name" value="GTP pyrophosphokinase RelA"/>
    <property type="match status" value="1"/>
</dbReference>
<proteinExistence type="inferred from homology"/>
<dbReference type="Proteomes" id="UP001268683">
    <property type="component" value="Chromosome"/>
</dbReference>
<dbReference type="FunFam" id="3.10.20.30:FF:000002">
    <property type="entry name" value="GTP pyrophosphokinase (RelA/SpoT)"/>
    <property type="match status" value="1"/>
</dbReference>
<evidence type="ECO:0000313" key="11">
    <source>
        <dbReference type="Proteomes" id="UP001268683"/>
    </source>
</evidence>
<keyword evidence="11" id="KW-1185">Reference proteome</keyword>
<dbReference type="PANTHER" id="PTHR21262">
    <property type="entry name" value="GUANOSINE-3',5'-BIS DIPHOSPHATE 3'-PYROPHOSPHOHYDROLASE"/>
    <property type="match status" value="1"/>
</dbReference>
<dbReference type="PROSITE" id="PS51671">
    <property type="entry name" value="ACT"/>
    <property type="match status" value="1"/>
</dbReference>
<dbReference type="InterPro" id="IPR004811">
    <property type="entry name" value="RelA/Spo_fam"/>
</dbReference>
<dbReference type="InterPro" id="IPR006674">
    <property type="entry name" value="HD_domain"/>
</dbReference>
<dbReference type="GO" id="GO:0008893">
    <property type="term" value="F:guanosine-3',5'-bis(diphosphate) 3'-diphosphatase activity"/>
    <property type="evidence" value="ECO:0007669"/>
    <property type="project" value="TreeGrafter"/>
</dbReference>
<comment type="catalytic activity">
    <reaction evidence="5">
        <text>GTP + ATP = guanosine 3'-diphosphate 5'-triphosphate + AMP</text>
        <dbReference type="Rhea" id="RHEA:22088"/>
        <dbReference type="ChEBI" id="CHEBI:30616"/>
        <dbReference type="ChEBI" id="CHEBI:37565"/>
        <dbReference type="ChEBI" id="CHEBI:142410"/>
        <dbReference type="ChEBI" id="CHEBI:456215"/>
        <dbReference type="EC" id="2.7.6.5"/>
    </reaction>
</comment>
<dbReference type="EC" id="2.7.6.5" evidence="1"/>
<dbReference type="InterPro" id="IPR045600">
    <property type="entry name" value="RelA/SpoT_AH_RIS"/>
</dbReference>
<dbReference type="Pfam" id="PF04607">
    <property type="entry name" value="RelA_SpoT"/>
    <property type="match status" value="1"/>
</dbReference>
<dbReference type="SUPFAM" id="SSF55021">
    <property type="entry name" value="ACT-like"/>
    <property type="match status" value="1"/>
</dbReference>
<name>A0AA52EG90_9PROT</name>
<evidence type="ECO:0000256" key="4">
    <source>
        <dbReference type="ARBA" id="ARBA00032407"/>
    </source>
</evidence>
<dbReference type="CDD" id="cd05399">
    <property type="entry name" value="NT_Rel-Spo_like"/>
    <property type="match status" value="1"/>
</dbReference>
<evidence type="ECO:0000256" key="1">
    <source>
        <dbReference type="ARBA" id="ARBA00013251"/>
    </source>
</evidence>
<dbReference type="SUPFAM" id="SSF109604">
    <property type="entry name" value="HD-domain/PDEase-like"/>
    <property type="match status" value="1"/>
</dbReference>
<dbReference type="CDD" id="cd04876">
    <property type="entry name" value="ACT_RelA-SpoT"/>
    <property type="match status" value="1"/>
</dbReference>
<dbReference type="InterPro" id="IPR045865">
    <property type="entry name" value="ACT-like_dom_sf"/>
</dbReference>
<dbReference type="KEGG" id="tmk:QGN29_10505"/>
<evidence type="ECO:0000256" key="5">
    <source>
        <dbReference type="ARBA" id="ARBA00048244"/>
    </source>
</evidence>
<feature type="domain" description="HD" evidence="8">
    <location>
        <begin position="45"/>
        <end position="144"/>
    </location>
</feature>
<evidence type="ECO:0000256" key="2">
    <source>
        <dbReference type="ARBA" id="ARBA00014315"/>
    </source>
</evidence>
<dbReference type="GO" id="GO:0042594">
    <property type="term" value="P:response to starvation"/>
    <property type="evidence" value="ECO:0007669"/>
    <property type="project" value="TreeGrafter"/>
</dbReference>
<comment type="function">
    <text evidence="6">In eubacteria ppGpp (guanosine 3'-diphosphate 5'-diphosphate) is a mediator of the stringent response that coordinates a variety of cellular activities in response to changes in nutritional abundance.</text>
</comment>
<dbReference type="GO" id="GO:0005886">
    <property type="term" value="C:plasma membrane"/>
    <property type="evidence" value="ECO:0007669"/>
    <property type="project" value="TreeGrafter"/>
</dbReference>
<protein>
    <recommendedName>
        <fullName evidence="2">GTP pyrophosphokinase rsh</fullName>
        <ecNumber evidence="1">2.7.6.5</ecNumber>
    </recommendedName>
    <alternativeName>
        <fullName evidence="4">(p)ppGpp synthase</fullName>
    </alternativeName>
    <alternativeName>
        <fullName evidence="3">ATP:GTP 3'-pyrophosphotransferase</fullName>
    </alternativeName>
</protein>
<feature type="domain" description="TGS" evidence="9">
    <location>
        <begin position="381"/>
        <end position="446"/>
    </location>
</feature>
<dbReference type="Gene3D" id="3.10.20.30">
    <property type="match status" value="1"/>
</dbReference>
<dbReference type="SMART" id="SM00954">
    <property type="entry name" value="RelA_SpoT"/>
    <property type="match status" value="1"/>
</dbReference>
<gene>
    <name evidence="10" type="ORF">QGN29_10505</name>
</gene>
<evidence type="ECO:0000259" key="7">
    <source>
        <dbReference type="PROSITE" id="PS51671"/>
    </source>
</evidence>
<dbReference type="InterPro" id="IPR003607">
    <property type="entry name" value="HD/PDEase_dom"/>
</dbReference>
<evidence type="ECO:0000259" key="9">
    <source>
        <dbReference type="PROSITE" id="PS51880"/>
    </source>
</evidence>
<dbReference type="SUPFAM" id="SSF81301">
    <property type="entry name" value="Nucleotidyltransferase"/>
    <property type="match status" value="1"/>
</dbReference>
<evidence type="ECO:0000313" key="10">
    <source>
        <dbReference type="EMBL" id="WND01977.1"/>
    </source>
</evidence>
<dbReference type="SUPFAM" id="SSF81271">
    <property type="entry name" value="TGS-like"/>
    <property type="match status" value="1"/>
</dbReference>
<evidence type="ECO:0000256" key="3">
    <source>
        <dbReference type="ARBA" id="ARBA00029754"/>
    </source>
</evidence>
<dbReference type="PROSITE" id="PS51880">
    <property type="entry name" value="TGS"/>
    <property type="match status" value="1"/>
</dbReference>